<keyword evidence="4" id="KW-0479">Metal-binding</keyword>
<dbReference type="PANTHER" id="PTHR11390">
    <property type="entry name" value="PROKARYOTIC DNA TOPOISOMERASE"/>
    <property type="match status" value="1"/>
</dbReference>
<dbReference type="InterPro" id="IPR005738">
    <property type="entry name" value="TopoIII"/>
</dbReference>
<dbReference type="InterPro" id="IPR013825">
    <property type="entry name" value="Topo_IA_cen_sub2"/>
</dbReference>
<feature type="region of interest" description="Disordered" evidence="13">
    <location>
        <begin position="450"/>
        <end position="469"/>
    </location>
</feature>
<dbReference type="Gene3D" id="3.30.65.10">
    <property type="entry name" value="Bacterial Topoisomerase I, domain 1"/>
    <property type="match status" value="1"/>
</dbReference>
<evidence type="ECO:0000256" key="13">
    <source>
        <dbReference type="SAM" id="MobiDB-lite"/>
    </source>
</evidence>
<dbReference type="PROSITE" id="PS00396">
    <property type="entry name" value="TOPO_IA_1"/>
    <property type="match status" value="1"/>
</dbReference>
<evidence type="ECO:0000256" key="8">
    <source>
        <dbReference type="ARBA" id="ARBA00023235"/>
    </source>
</evidence>
<dbReference type="CDD" id="cd03362">
    <property type="entry name" value="TOPRIM_TopoIA_TopoIII"/>
    <property type="match status" value="1"/>
</dbReference>
<dbReference type="Gene3D" id="1.10.460.10">
    <property type="entry name" value="Topoisomerase I, domain 2"/>
    <property type="match status" value="1"/>
</dbReference>
<dbReference type="InterPro" id="IPR013826">
    <property type="entry name" value="Topo_IA_cen_sub3"/>
</dbReference>
<organism evidence="16 17">
    <name type="scientific">Paraburkholderia phytofirmans</name>
    <dbReference type="NCBI Taxonomy" id="261302"/>
    <lineage>
        <taxon>Bacteria</taxon>
        <taxon>Pseudomonadati</taxon>
        <taxon>Pseudomonadota</taxon>
        <taxon>Betaproteobacteria</taxon>
        <taxon>Burkholderiales</taxon>
        <taxon>Burkholderiaceae</taxon>
        <taxon>Paraburkholderia</taxon>
    </lineage>
</organism>
<comment type="catalytic activity">
    <reaction evidence="1">
        <text>ATP-independent breakage of single-stranded DNA, followed by passage and rejoining.</text>
        <dbReference type="EC" id="5.6.2.1"/>
    </reaction>
</comment>
<keyword evidence="17" id="KW-1185">Reference proteome</keyword>
<keyword evidence="7" id="KW-0238">DNA-binding</keyword>
<evidence type="ECO:0000256" key="2">
    <source>
        <dbReference type="ARBA" id="ARBA00009446"/>
    </source>
</evidence>
<comment type="caution">
    <text evidence="16">The sequence shown here is derived from an EMBL/GenBank/DDBJ whole genome shotgun (WGS) entry which is preliminary data.</text>
</comment>
<feature type="domain" description="Topo IA-type catalytic" evidence="15">
    <location>
        <begin position="149"/>
        <end position="616"/>
    </location>
</feature>
<dbReference type="InterPro" id="IPR013497">
    <property type="entry name" value="Topo_IA_cen"/>
</dbReference>
<feature type="domain" description="Toprim" evidence="14">
    <location>
        <begin position="1"/>
        <end position="132"/>
    </location>
</feature>
<evidence type="ECO:0000313" key="17">
    <source>
        <dbReference type="Proteomes" id="UP001629274"/>
    </source>
</evidence>
<keyword evidence="6" id="KW-0799">Topoisomerase</keyword>
<dbReference type="SMART" id="SM00436">
    <property type="entry name" value="TOP1Bc"/>
    <property type="match status" value="1"/>
</dbReference>
<dbReference type="InterPro" id="IPR003601">
    <property type="entry name" value="Topo_IA_2"/>
</dbReference>
<dbReference type="Pfam" id="PF01131">
    <property type="entry name" value="Topoisom_bac"/>
    <property type="match status" value="1"/>
</dbReference>
<dbReference type="Pfam" id="PF01751">
    <property type="entry name" value="Toprim"/>
    <property type="match status" value="1"/>
</dbReference>
<keyword evidence="5" id="KW-0460">Magnesium</keyword>
<dbReference type="RefSeq" id="WP_408263419.1">
    <property type="nucleotide sequence ID" value="NZ_JAQQCK010000012.1"/>
</dbReference>
<dbReference type="InterPro" id="IPR034144">
    <property type="entry name" value="TOPRIM_TopoIII"/>
</dbReference>
<dbReference type="InterPro" id="IPR013824">
    <property type="entry name" value="Topo_IA_cen_sub1"/>
</dbReference>
<dbReference type="PROSITE" id="PS50880">
    <property type="entry name" value="TOPRIM"/>
    <property type="match status" value="1"/>
</dbReference>
<dbReference type="Gene3D" id="2.70.20.10">
    <property type="entry name" value="Topoisomerase I, domain 3"/>
    <property type="match status" value="1"/>
</dbReference>
<dbReference type="SUPFAM" id="SSF56712">
    <property type="entry name" value="Prokaryotic type I DNA topoisomerase"/>
    <property type="match status" value="1"/>
</dbReference>
<gene>
    <name evidence="16" type="ORF">PQR03_16530</name>
</gene>
<dbReference type="Gene3D" id="3.40.50.140">
    <property type="match status" value="1"/>
</dbReference>
<evidence type="ECO:0000256" key="12">
    <source>
        <dbReference type="ARBA" id="ARBA00032877"/>
    </source>
</evidence>
<evidence type="ECO:0000259" key="14">
    <source>
        <dbReference type="PROSITE" id="PS50880"/>
    </source>
</evidence>
<dbReference type="NCBIfam" id="NF005829">
    <property type="entry name" value="PRK07726.1"/>
    <property type="match status" value="1"/>
</dbReference>
<evidence type="ECO:0000256" key="6">
    <source>
        <dbReference type="ARBA" id="ARBA00023029"/>
    </source>
</evidence>
<evidence type="ECO:0000256" key="11">
    <source>
        <dbReference type="ARBA" id="ARBA00032235"/>
    </source>
</evidence>
<evidence type="ECO:0000313" key="16">
    <source>
        <dbReference type="EMBL" id="MFM0239737.1"/>
    </source>
</evidence>
<evidence type="ECO:0000256" key="9">
    <source>
        <dbReference type="ARBA" id="ARBA00030003"/>
    </source>
</evidence>
<dbReference type="PROSITE" id="PS52039">
    <property type="entry name" value="TOPO_IA_2"/>
    <property type="match status" value="1"/>
</dbReference>
<comment type="similarity">
    <text evidence="2">Belongs to the type IA topoisomerase family.</text>
</comment>
<evidence type="ECO:0000256" key="4">
    <source>
        <dbReference type="ARBA" id="ARBA00022723"/>
    </source>
</evidence>
<evidence type="ECO:0000256" key="10">
    <source>
        <dbReference type="ARBA" id="ARBA00031985"/>
    </source>
</evidence>
<dbReference type="InterPro" id="IPR000380">
    <property type="entry name" value="Topo_IA"/>
</dbReference>
<protein>
    <recommendedName>
        <fullName evidence="3">DNA topoisomerase</fullName>
        <ecNumber evidence="3">5.6.2.1</ecNumber>
    </recommendedName>
    <alternativeName>
        <fullName evidence="12">Omega-protein</fullName>
    </alternativeName>
    <alternativeName>
        <fullName evidence="11">Relaxing enzyme</fullName>
    </alternativeName>
    <alternativeName>
        <fullName evidence="9">Swivelase</fullName>
    </alternativeName>
    <alternativeName>
        <fullName evidence="10">Untwisting enzyme</fullName>
    </alternativeName>
</protein>
<dbReference type="NCBIfam" id="TIGR01056">
    <property type="entry name" value="topB"/>
    <property type="match status" value="1"/>
</dbReference>
<dbReference type="PRINTS" id="PR00417">
    <property type="entry name" value="PRTPISMRASEI"/>
</dbReference>
<dbReference type="Gene3D" id="1.10.290.10">
    <property type="entry name" value="Topoisomerase I, domain 4"/>
    <property type="match status" value="1"/>
</dbReference>
<proteinExistence type="inferred from homology"/>
<evidence type="ECO:0000256" key="7">
    <source>
        <dbReference type="ARBA" id="ARBA00023125"/>
    </source>
</evidence>
<name>A0ABW9BIK3_9BURK</name>
<dbReference type="PANTHER" id="PTHR11390:SF21">
    <property type="entry name" value="DNA TOPOISOMERASE 3-ALPHA"/>
    <property type="match status" value="1"/>
</dbReference>
<dbReference type="EMBL" id="JAQQDR010000005">
    <property type="protein sequence ID" value="MFM0239737.1"/>
    <property type="molecule type" value="Genomic_DNA"/>
</dbReference>
<evidence type="ECO:0000259" key="15">
    <source>
        <dbReference type="PROSITE" id="PS52039"/>
    </source>
</evidence>
<dbReference type="Proteomes" id="UP001629274">
    <property type="component" value="Unassembled WGS sequence"/>
</dbReference>
<sequence length="685" mass="74859">MKLYICEKPSQAKDLAPHIGARSRVIGAFTGNDVVVTWCVGHLVEHAKPEQYVPELASWNLDLLPVLPERWAVTVKPSVKAQFDVVVRLIREAHEVVIATDADREGEVIAREMMQLADYRGPASRLWLSAMDTASVRKALAQLLPGSKTLPLYYSGLGRGHADWLAGMNLTMALTKSFGTGGKDGTLHFGRVQTPVLALIVRRERAIHDFVPKVHYDLKAVFDLAGTGVPMQWVVPDSLVDTAGHATDHGKVKAVAARVQGLTGRVDAVETTPEREVAPLLFSLGSLQREASARYGLKAAAVLDACQALYETHKATTYPRTDCEHLPVSMFAEVPKVLAAITAIDPSLKALASKSQLQSPGRVFNDAKITAHHAIIPTTNGAVRLAGFTRTERLVYDLIRRRYLGQFLGDFEYLTTVIGVTCESELFRVTGHVPTVQGWRETVDMAVRPDRQDGASDETPDVPPDVPPLPPVTVGQPALNVSCDVERKQTKPPKRYTEGTLLAAMESIDREIDDERLKKIMRTKEKAGIGTDATRAGIIENLFRRDYIGNHAKQKRQIVPLPRGDALIALLEQVAPELVDPVLTAEWEDRLMQIEAGKLELRQFEAELGEWIRQLVVRIKAQGGNNGGGQAVSVTGATVACPACGAPMRRIKGSRSYFWGCSAFRDGCRATLRDVDGVAVQAPGS</sequence>
<dbReference type="CDD" id="cd00186">
    <property type="entry name" value="TOP1Ac"/>
    <property type="match status" value="1"/>
</dbReference>
<evidence type="ECO:0000256" key="1">
    <source>
        <dbReference type="ARBA" id="ARBA00000213"/>
    </source>
</evidence>
<dbReference type="EC" id="5.6.2.1" evidence="3"/>
<dbReference type="InterPro" id="IPR003602">
    <property type="entry name" value="Topo_IA_DNA-bd_dom"/>
</dbReference>
<accession>A0ABW9BIK3</accession>
<dbReference type="SMART" id="SM00493">
    <property type="entry name" value="TOPRIM"/>
    <property type="match status" value="1"/>
</dbReference>
<dbReference type="InterPro" id="IPR023405">
    <property type="entry name" value="Topo_IA_core_domain"/>
</dbReference>
<evidence type="ECO:0000256" key="5">
    <source>
        <dbReference type="ARBA" id="ARBA00022842"/>
    </source>
</evidence>
<reference evidence="16 17" key="1">
    <citation type="journal article" date="2024" name="Chem. Sci.">
        <title>Discovery of megapolipeptins by genome mining of a Burkholderiales bacteria collection.</title>
        <authorList>
            <person name="Paulo B.S."/>
            <person name="Recchia M.J.J."/>
            <person name="Lee S."/>
            <person name="Fergusson C.H."/>
            <person name="Romanowski S.B."/>
            <person name="Hernandez A."/>
            <person name="Krull N."/>
            <person name="Liu D.Y."/>
            <person name="Cavanagh H."/>
            <person name="Bos A."/>
            <person name="Gray C.A."/>
            <person name="Murphy B.T."/>
            <person name="Linington R.G."/>
            <person name="Eustaquio A.S."/>
        </authorList>
    </citation>
    <scope>NUCLEOTIDE SEQUENCE [LARGE SCALE GENOMIC DNA]</scope>
    <source>
        <strain evidence="16 17">RL17-351-BIE-A</strain>
    </source>
</reference>
<evidence type="ECO:0000256" key="3">
    <source>
        <dbReference type="ARBA" id="ARBA00012891"/>
    </source>
</evidence>
<dbReference type="SMART" id="SM00437">
    <property type="entry name" value="TOP1Ac"/>
    <property type="match status" value="1"/>
</dbReference>
<dbReference type="InterPro" id="IPR023406">
    <property type="entry name" value="Topo_IA_AS"/>
</dbReference>
<dbReference type="InterPro" id="IPR006171">
    <property type="entry name" value="TOPRIM_dom"/>
</dbReference>
<keyword evidence="8" id="KW-0413">Isomerase</keyword>